<keyword evidence="7" id="KW-1185">Reference proteome</keyword>
<dbReference type="PROSITE" id="PS50127">
    <property type="entry name" value="UBC_2"/>
    <property type="match status" value="1"/>
</dbReference>
<evidence type="ECO:0000313" key="7">
    <source>
        <dbReference type="Proteomes" id="UP001054857"/>
    </source>
</evidence>
<evidence type="ECO:0000313" key="6">
    <source>
        <dbReference type="EMBL" id="GFR41282.1"/>
    </source>
</evidence>
<reference evidence="6 7" key="1">
    <citation type="journal article" date="2021" name="Sci. Rep.">
        <title>Genome sequencing of the multicellular alga Astrephomene provides insights into convergent evolution of germ-soma differentiation.</title>
        <authorList>
            <person name="Yamashita S."/>
            <person name="Yamamoto K."/>
            <person name="Matsuzaki R."/>
            <person name="Suzuki S."/>
            <person name="Yamaguchi H."/>
            <person name="Hirooka S."/>
            <person name="Minakuchi Y."/>
            <person name="Miyagishima S."/>
            <person name="Kawachi M."/>
            <person name="Toyoda A."/>
            <person name="Nozaki H."/>
        </authorList>
    </citation>
    <scope>NUCLEOTIDE SEQUENCE [LARGE SCALE GENOMIC DNA]</scope>
    <source>
        <strain evidence="6 7">NIES-4017</strain>
    </source>
</reference>
<dbReference type="Proteomes" id="UP001054857">
    <property type="component" value="Unassembled WGS sequence"/>
</dbReference>
<evidence type="ECO:0000256" key="4">
    <source>
        <dbReference type="RuleBase" id="RU362109"/>
    </source>
</evidence>
<feature type="domain" description="UBC core" evidence="5">
    <location>
        <begin position="6"/>
        <end position="163"/>
    </location>
</feature>
<feature type="active site" description="Glycyl thioester intermediate" evidence="3">
    <location>
        <position position="95"/>
    </location>
</feature>
<organism evidence="6 7">
    <name type="scientific">Astrephomene gubernaculifera</name>
    <dbReference type="NCBI Taxonomy" id="47775"/>
    <lineage>
        <taxon>Eukaryota</taxon>
        <taxon>Viridiplantae</taxon>
        <taxon>Chlorophyta</taxon>
        <taxon>core chlorophytes</taxon>
        <taxon>Chlorophyceae</taxon>
        <taxon>CS clade</taxon>
        <taxon>Chlamydomonadales</taxon>
        <taxon>Astrephomenaceae</taxon>
        <taxon>Astrephomene</taxon>
    </lineage>
</organism>
<dbReference type="EMBL" id="BMAR01000001">
    <property type="protein sequence ID" value="GFR41282.1"/>
    <property type="molecule type" value="Genomic_DNA"/>
</dbReference>
<accession>A0AAD3DIE7</accession>
<dbReference type="InterPro" id="IPR000608">
    <property type="entry name" value="UBC"/>
</dbReference>
<dbReference type="CDD" id="cd23798">
    <property type="entry name" value="UBCc_UBE2I"/>
    <property type="match status" value="1"/>
</dbReference>
<evidence type="ECO:0000259" key="5">
    <source>
        <dbReference type="PROSITE" id="PS50127"/>
    </source>
</evidence>
<dbReference type="AlphaFoldDB" id="A0AAD3DIE7"/>
<keyword evidence="4" id="KW-0547">Nucleotide-binding</keyword>
<proteinExistence type="inferred from homology"/>
<dbReference type="SMART" id="SM00212">
    <property type="entry name" value="UBCc"/>
    <property type="match status" value="1"/>
</dbReference>
<dbReference type="PANTHER" id="PTHR24067">
    <property type="entry name" value="UBIQUITIN-CONJUGATING ENZYME E2"/>
    <property type="match status" value="1"/>
</dbReference>
<gene>
    <name evidence="6" type="ORF">Agub_g1795</name>
</gene>
<protein>
    <recommendedName>
        <fullName evidence="5">UBC core domain-containing protein</fullName>
    </recommendedName>
</protein>
<dbReference type="InterPro" id="IPR016135">
    <property type="entry name" value="UBQ-conjugating_enzyme/RWD"/>
</dbReference>
<dbReference type="GO" id="GO:0016740">
    <property type="term" value="F:transferase activity"/>
    <property type="evidence" value="ECO:0007669"/>
    <property type="project" value="UniProtKB-KW"/>
</dbReference>
<dbReference type="PROSITE" id="PS00183">
    <property type="entry name" value="UBC_1"/>
    <property type="match status" value="1"/>
</dbReference>
<evidence type="ECO:0000256" key="2">
    <source>
        <dbReference type="ARBA" id="ARBA00022786"/>
    </source>
</evidence>
<sequence>MSSSGLADKRLLEERKLFRKNRPYGFVAKPATKGDGSTDMRLWECRIPGPSGTAWEGGSYPVTLKFGDSYPVEPPACSFPEGFFHPNVYPDGEVCLSLLNNDADLGGQWAPSISITQILQGIQELLNNPNIYSPAQKHAYDVLKNSPATYEKMVREQSKKYPSPDDE</sequence>
<dbReference type="InterPro" id="IPR023313">
    <property type="entry name" value="UBQ-conjugating_AS"/>
</dbReference>
<evidence type="ECO:0000256" key="1">
    <source>
        <dbReference type="ARBA" id="ARBA00022679"/>
    </source>
</evidence>
<dbReference type="Gene3D" id="3.10.110.10">
    <property type="entry name" value="Ubiquitin Conjugating Enzyme"/>
    <property type="match status" value="1"/>
</dbReference>
<keyword evidence="2 4" id="KW-0833">Ubl conjugation pathway</keyword>
<evidence type="ECO:0000256" key="3">
    <source>
        <dbReference type="PROSITE-ProRule" id="PRU10133"/>
    </source>
</evidence>
<keyword evidence="4" id="KW-0067">ATP-binding</keyword>
<dbReference type="GO" id="GO:0005524">
    <property type="term" value="F:ATP binding"/>
    <property type="evidence" value="ECO:0007669"/>
    <property type="project" value="UniProtKB-UniRule"/>
</dbReference>
<dbReference type="SUPFAM" id="SSF54495">
    <property type="entry name" value="UBC-like"/>
    <property type="match status" value="1"/>
</dbReference>
<dbReference type="Pfam" id="PF00179">
    <property type="entry name" value="UQ_con"/>
    <property type="match status" value="1"/>
</dbReference>
<keyword evidence="1" id="KW-0808">Transferase</keyword>
<comment type="caution">
    <text evidence="6">The sequence shown here is derived from an EMBL/GenBank/DDBJ whole genome shotgun (WGS) entry which is preliminary data.</text>
</comment>
<dbReference type="InterPro" id="IPR050113">
    <property type="entry name" value="Ub_conjugating_enzyme"/>
</dbReference>
<comment type="similarity">
    <text evidence="4">Belongs to the ubiquitin-conjugating enzyme family.</text>
</comment>
<name>A0AAD3DIE7_9CHLO</name>